<evidence type="ECO:0000256" key="1">
    <source>
        <dbReference type="SAM" id="SignalP"/>
    </source>
</evidence>
<dbReference type="Proteomes" id="UP000002714">
    <property type="component" value="Chromosome"/>
</dbReference>
<dbReference type="OrthoDB" id="9815657at2"/>
<dbReference type="PANTHER" id="PTHR36842">
    <property type="entry name" value="PROTEIN TOLB HOMOLOG"/>
    <property type="match status" value="1"/>
</dbReference>
<protein>
    <submittedName>
        <fullName evidence="2">Putative tonB-independent protein-uptake protein</fullName>
    </submittedName>
</protein>
<dbReference type="EMBL" id="CP000153">
    <property type="protein sequence ID" value="ABB44675.1"/>
    <property type="molecule type" value="Genomic_DNA"/>
</dbReference>
<dbReference type="NCBIfam" id="NF003124">
    <property type="entry name" value="PRK04043.1"/>
    <property type="match status" value="1"/>
</dbReference>
<dbReference type="STRING" id="326298.Suden_1398"/>
<keyword evidence="3" id="KW-1185">Reference proteome</keyword>
<gene>
    <name evidence="2" type="ordered locus">Suden_1398</name>
</gene>
<dbReference type="SUPFAM" id="SSF69304">
    <property type="entry name" value="Tricorn protease N-terminal domain"/>
    <property type="match status" value="1"/>
</dbReference>
<keyword evidence="1" id="KW-0732">Signal</keyword>
<organism evidence="2 3">
    <name type="scientific">Sulfurimonas denitrificans (strain ATCC 33889 / DSM 1251)</name>
    <name type="common">Thiomicrospira denitrificans (strain ATCC 33889 / DSM 1251)</name>
    <dbReference type="NCBI Taxonomy" id="326298"/>
    <lineage>
        <taxon>Bacteria</taxon>
        <taxon>Pseudomonadati</taxon>
        <taxon>Campylobacterota</taxon>
        <taxon>Epsilonproteobacteria</taxon>
        <taxon>Campylobacterales</taxon>
        <taxon>Sulfurimonadaceae</taxon>
        <taxon>Sulfurimonas</taxon>
    </lineage>
</organism>
<evidence type="ECO:0000313" key="2">
    <source>
        <dbReference type="EMBL" id="ABB44675.1"/>
    </source>
</evidence>
<dbReference type="HOGENOM" id="CLU_665280_0_0_7"/>
<dbReference type="Gene3D" id="2.120.10.30">
    <property type="entry name" value="TolB, C-terminal domain"/>
    <property type="match status" value="1"/>
</dbReference>
<proteinExistence type="predicted"/>
<accession>Q30QQ6</accession>
<dbReference type="Gene3D" id="3.40.50.10070">
    <property type="entry name" value="TolB, N-terminal domain"/>
    <property type="match status" value="1"/>
</dbReference>
<dbReference type="AlphaFoldDB" id="Q30QQ6"/>
<dbReference type="PANTHER" id="PTHR36842:SF1">
    <property type="entry name" value="PROTEIN TOLB"/>
    <property type="match status" value="1"/>
</dbReference>
<dbReference type="InterPro" id="IPR011042">
    <property type="entry name" value="6-blade_b-propeller_TolB-like"/>
</dbReference>
<name>Q30QQ6_SULDN</name>
<reference evidence="2 3" key="1">
    <citation type="journal article" date="2008" name="Appl. Environ. Microbiol.">
        <title>Genome of the epsilonproteobacterial chemolithoautotroph Sulfurimonas denitrificans.</title>
        <authorList>
            <person name="Sievert S.M."/>
            <person name="Scott K.M."/>
            <person name="Klotz M.G."/>
            <person name="Chain P.S.G."/>
            <person name="Hauser L.J."/>
            <person name="Hemp J."/>
            <person name="Huegler M."/>
            <person name="Land M."/>
            <person name="Lapidus A."/>
            <person name="Larimer F.W."/>
            <person name="Lucas S."/>
            <person name="Malfatti S.A."/>
            <person name="Meyer F."/>
            <person name="Paulsen I.T."/>
            <person name="Ren Q."/>
            <person name="Simon J."/>
            <person name="Bailey K."/>
            <person name="Diaz E."/>
            <person name="Fitzpatrick K.A."/>
            <person name="Glover B."/>
            <person name="Gwatney N."/>
            <person name="Korajkic A."/>
            <person name="Long A."/>
            <person name="Mobberley J.M."/>
            <person name="Pantry S.N."/>
            <person name="Pazder G."/>
            <person name="Peterson S."/>
            <person name="Quintanilla J.D."/>
            <person name="Sprinkle R."/>
            <person name="Stephens J."/>
            <person name="Thomas P."/>
            <person name="Vaughn R."/>
            <person name="Weber M.J."/>
            <person name="Wooten L.L."/>
        </authorList>
    </citation>
    <scope>NUCLEOTIDE SEQUENCE [LARGE SCALE GENOMIC DNA]</scope>
    <source>
        <strain evidence="3">ATCC 33889 / DSM 1251</strain>
    </source>
</reference>
<feature type="signal peptide" evidence="1">
    <location>
        <begin position="1"/>
        <end position="18"/>
    </location>
</feature>
<feature type="chain" id="PRO_5004219571" evidence="1">
    <location>
        <begin position="19"/>
        <end position="417"/>
    </location>
</feature>
<evidence type="ECO:0000313" key="3">
    <source>
        <dbReference type="Proteomes" id="UP000002714"/>
    </source>
</evidence>
<dbReference type="eggNOG" id="COG0823">
    <property type="taxonomic scope" value="Bacteria"/>
</dbReference>
<sequence length="417" mass="47061">MKIIVSILFVIVSMFANDATIDVVKKADTLPSIALEDASVSYDSTFKAKFFKTVVADLNVLSIFNVDKVQRDVNFDASSVLVENKNMNYVLRYKLSQDDNSALNVDIKLFNKEGSIVFNKNYKVNSSDIYMFVAHTIAYDINSFMGESPIEWIKRKVIFSRMLSPQRSELVVTDYTLTYQHVIVKGGFNLFPKWANKEQSAFYYTSLNETKPTLKYLDLKTGKSKVIKSSDGMMICSDINEDGSKLLFTMAPNGQPDIFLYDIKTQNTKKLTNYGGIDVGGQFMGDDSVIFVSDRLGYPNVFSLNIKSGSVEQIVYYGKSNSACSVHGKYVVYKARESSDSFSNNTFNLHLVSMESDFVRRLTAVGVNEFPKFSVDGDAVIFVKNYQSQSSVGIIRLNHNKNYLFPLQFGKIQSIDW</sequence>
<dbReference type="RefSeq" id="WP_011373027.1">
    <property type="nucleotide sequence ID" value="NC_007575.1"/>
</dbReference>
<dbReference type="KEGG" id="tdn:Suden_1398"/>